<accession>A0A2C9WD26</accession>
<organism evidence="2">
    <name type="scientific">Manihot esculenta</name>
    <name type="common">Cassava</name>
    <name type="synonym">Jatropha manihot</name>
    <dbReference type="NCBI Taxonomy" id="3983"/>
    <lineage>
        <taxon>Eukaryota</taxon>
        <taxon>Viridiplantae</taxon>
        <taxon>Streptophyta</taxon>
        <taxon>Embryophyta</taxon>
        <taxon>Tracheophyta</taxon>
        <taxon>Spermatophyta</taxon>
        <taxon>Magnoliopsida</taxon>
        <taxon>eudicotyledons</taxon>
        <taxon>Gunneridae</taxon>
        <taxon>Pentapetalae</taxon>
        <taxon>rosids</taxon>
        <taxon>fabids</taxon>
        <taxon>Malpighiales</taxon>
        <taxon>Euphorbiaceae</taxon>
        <taxon>Crotonoideae</taxon>
        <taxon>Manihoteae</taxon>
        <taxon>Manihot</taxon>
    </lineage>
</organism>
<reference evidence="2" key="1">
    <citation type="submission" date="2016-02" db="EMBL/GenBank/DDBJ databases">
        <title>WGS assembly of Manihot esculenta.</title>
        <authorList>
            <person name="Bredeson J.V."/>
            <person name="Prochnik S.E."/>
            <person name="Lyons J.B."/>
            <person name="Schmutz J."/>
            <person name="Grimwood J."/>
            <person name="Vrebalov J."/>
            <person name="Bart R.S."/>
            <person name="Amuge T."/>
            <person name="Ferguson M.E."/>
            <person name="Green R."/>
            <person name="Putnam N."/>
            <person name="Stites J."/>
            <person name="Rounsley S."/>
            <person name="Rokhsar D.S."/>
        </authorList>
    </citation>
    <scope>NUCLEOTIDE SEQUENCE [LARGE SCALE GENOMIC DNA]</scope>
    <source>
        <tissue evidence="2">Leaf</tissue>
    </source>
</reference>
<sequence>MEYLQVRKCLQELICLIYGVFSTCIIVAFLHSIVMFSL</sequence>
<keyword evidence="1" id="KW-1133">Transmembrane helix</keyword>
<dbReference type="AlphaFoldDB" id="A0A2C9WD26"/>
<protein>
    <submittedName>
        <fullName evidence="2">Uncharacterized protein</fullName>
    </submittedName>
</protein>
<dbReference type="EMBL" id="CM004388">
    <property type="protein sequence ID" value="OAY57721.1"/>
    <property type="molecule type" value="Genomic_DNA"/>
</dbReference>
<gene>
    <name evidence="2" type="ORF">MANES_02G118600</name>
</gene>
<name>A0A2C9WD26_MANES</name>
<keyword evidence="1" id="KW-0472">Membrane</keyword>
<keyword evidence="1" id="KW-0812">Transmembrane</keyword>
<feature type="transmembrane region" description="Helical" evidence="1">
    <location>
        <begin position="12"/>
        <end position="36"/>
    </location>
</feature>
<evidence type="ECO:0000256" key="1">
    <source>
        <dbReference type="SAM" id="Phobius"/>
    </source>
</evidence>
<evidence type="ECO:0000313" key="2">
    <source>
        <dbReference type="EMBL" id="OAY57721.1"/>
    </source>
</evidence>
<proteinExistence type="predicted"/>